<gene>
    <name evidence="5" type="ORF">H9Q79_14505</name>
</gene>
<evidence type="ECO:0000313" key="6">
    <source>
        <dbReference type="Proteomes" id="UP000515860"/>
    </source>
</evidence>
<evidence type="ECO:0000313" key="5">
    <source>
        <dbReference type="EMBL" id="QNM08087.1"/>
    </source>
</evidence>
<dbReference type="PANTHER" id="PTHR43353:SF5">
    <property type="entry name" value="SUCCINATE-SEMIALDEHYDE DEHYDROGENASE, MITOCHONDRIAL"/>
    <property type="match status" value="1"/>
</dbReference>
<evidence type="ECO:0000256" key="3">
    <source>
        <dbReference type="RuleBase" id="RU003345"/>
    </source>
</evidence>
<dbReference type="AlphaFoldDB" id="A0A7G9GBA5"/>
<dbReference type="InterPro" id="IPR050740">
    <property type="entry name" value="Aldehyde_DH_Superfamily"/>
</dbReference>
<protein>
    <submittedName>
        <fullName evidence="5">Aldehyde dehydrogenase</fullName>
    </submittedName>
</protein>
<dbReference type="KEGG" id="whj:H9Q79_14505"/>
<dbReference type="Gene3D" id="3.40.309.10">
    <property type="entry name" value="Aldehyde Dehydrogenase, Chain A, domain 2"/>
    <property type="match status" value="1"/>
</dbReference>
<dbReference type="InterPro" id="IPR016163">
    <property type="entry name" value="Ald_DH_C"/>
</dbReference>
<keyword evidence="6" id="KW-1185">Reference proteome</keyword>
<comment type="similarity">
    <text evidence="3">Belongs to the aldehyde dehydrogenase family.</text>
</comment>
<dbReference type="SUPFAM" id="SSF53720">
    <property type="entry name" value="ALDH-like"/>
    <property type="match status" value="1"/>
</dbReference>
<keyword evidence="1 3" id="KW-0560">Oxidoreductase</keyword>
<dbReference type="InterPro" id="IPR016161">
    <property type="entry name" value="Ald_DH/histidinol_DH"/>
</dbReference>
<dbReference type="InterPro" id="IPR029510">
    <property type="entry name" value="Ald_DH_CS_GLU"/>
</dbReference>
<dbReference type="Pfam" id="PF00171">
    <property type="entry name" value="Aldedh"/>
    <property type="match status" value="1"/>
</dbReference>
<reference evidence="5 6" key="1">
    <citation type="submission" date="2020-08" db="EMBL/GenBank/DDBJ databases">
        <authorList>
            <person name="Liu C."/>
            <person name="Sun Q."/>
        </authorList>
    </citation>
    <scope>NUCLEOTIDE SEQUENCE [LARGE SCALE GENOMIC DNA]</scope>
    <source>
        <strain evidence="5 6">NSJ-29</strain>
    </source>
</reference>
<dbReference type="RefSeq" id="WP_118646813.1">
    <property type="nucleotide sequence ID" value="NZ_CP060635.1"/>
</dbReference>
<dbReference type="GO" id="GO:0016620">
    <property type="term" value="F:oxidoreductase activity, acting on the aldehyde or oxo group of donors, NAD or NADP as acceptor"/>
    <property type="evidence" value="ECO:0007669"/>
    <property type="project" value="InterPro"/>
</dbReference>
<feature type="domain" description="Aldehyde dehydrogenase" evidence="4">
    <location>
        <begin position="13"/>
        <end position="491"/>
    </location>
</feature>
<dbReference type="EMBL" id="CP060635">
    <property type="protein sequence ID" value="QNM08087.1"/>
    <property type="molecule type" value="Genomic_DNA"/>
</dbReference>
<dbReference type="InterPro" id="IPR015590">
    <property type="entry name" value="Aldehyde_DH_dom"/>
</dbReference>
<accession>A0A7G9GBA5</accession>
<dbReference type="Proteomes" id="UP000515860">
    <property type="component" value="Chromosome"/>
</dbReference>
<evidence type="ECO:0000259" key="4">
    <source>
        <dbReference type="Pfam" id="PF00171"/>
    </source>
</evidence>
<feature type="active site" evidence="2">
    <location>
        <position position="253"/>
    </location>
</feature>
<sequence length="501" mass="54609">MKMLIDGCEVDASNGRTIDVTCPVNGSLVGTIPAATEQDMEKALAASVKGQKAWQAIPLREKEQILDRFEELLEENKKEILTVVCKESGSSLRNGLMQIQGLPQLFRGYLETAKRYNGHLMVPGIEAGHDGKTENDMQLVTYEPVGTVLAIVPFNASIMLFAYKAAPALAAGNAVIVKPPTTNPLAVIMICKLLWQAGVPGSTLQVITGNGGEIGDYLSKDPRINAVTLTGSTEVGVHIAEIMAKKLSPCALELGGNDPFIIMEDADLQAAIADGAFWRMNSAGQICISPKRFIVHNSLKEAFTQGVLEFTKTIHMGYDMDYDAEVEKFLNLDFSKMAHAGMIMNPLISERAAKTVEEQIQKTAAQGAKILTGGRRNGCFIEPTVLGDVTRDMDIMKDMEIFGPVLPICGFDTEEEALEIANQSSYGLSGCVWTKDWKKGMRMARAIQSGGVVINGTGTYRNMMHPFGGYKHSGMGREGFMTLGEMMQEKVIIMKDFYRAD</sequence>
<dbReference type="InterPro" id="IPR016162">
    <property type="entry name" value="Ald_DH_N"/>
</dbReference>
<dbReference type="PANTHER" id="PTHR43353">
    <property type="entry name" value="SUCCINATE-SEMIALDEHYDE DEHYDROGENASE, MITOCHONDRIAL"/>
    <property type="match status" value="1"/>
</dbReference>
<evidence type="ECO:0000256" key="2">
    <source>
        <dbReference type="PROSITE-ProRule" id="PRU10007"/>
    </source>
</evidence>
<organism evidence="5 6">
    <name type="scientific">Wansuia hejianensis</name>
    <dbReference type="NCBI Taxonomy" id="2763667"/>
    <lineage>
        <taxon>Bacteria</taxon>
        <taxon>Bacillati</taxon>
        <taxon>Bacillota</taxon>
        <taxon>Clostridia</taxon>
        <taxon>Lachnospirales</taxon>
        <taxon>Lachnospiraceae</taxon>
        <taxon>Wansuia</taxon>
    </lineage>
</organism>
<proteinExistence type="inferred from homology"/>
<name>A0A7G9GBA5_9FIRM</name>
<evidence type="ECO:0000256" key="1">
    <source>
        <dbReference type="ARBA" id="ARBA00023002"/>
    </source>
</evidence>
<dbReference type="PROSITE" id="PS00687">
    <property type="entry name" value="ALDEHYDE_DEHYDR_GLU"/>
    <property type="match status" value="1"/>
</dbReference>
<dbReference type="Gene3D" id="3.40.605.10">
    <property type="entry name" value="Aldehyde Dehydrogenase, Chain A, domain 1"/>
    <property type="match status" value="1"/>
</dbReference>